<dbReference type="NCBIfam" id="TIGR00229">
    <property type="entry name" value="sensory_box"/>
    <property type="match status" value="3"/>
</dbReference>
<dbReference type="InterPro" id="IPR000700">
    <property type="entry name" value="PAS-assoc_C"/>
</dbReference>
<evidence type="ECO:0000313" key="13">
    <source>
        <dbReference type="EMBL" id="MDQ0483504.1"/>
    </source>
</evidence>
<dbReference type="InterPro" id="IPR003594">
    <property type="entry name" value="HATPase_dom"/>
</dbReference>
<evidence type="ECO:0000256" key="4">
    <source>
        <dbReference type="ARBA" id="ARBA00022679"/>
    </source>
</evidence>
<evidence type="ECO:0000256" key="2">
    <source>
        <dbReference type="ARBA" id="ARBA00012438"/>
    </source>
</evidence>
<gene>
    <name evidence="13" type="ORF">QO000_002486</name>
</gene>
<dbReference type="CDD" id="cd00075">
    <property type="entry name" value="HATPase"/>
    <property type="match status" value="1"/>
</dbReference>
<keyword evidence="6" id="KW-0418">Kinase</keyword>
<evidence type="ECO:0000256" key="7">
    <source>
        <dbReference type="ARBA" id="ARBA00022840"/>
    </source>
</evidence>
<evidence type="ECO:0000259" key="11">
    <source>
        <dbReference type="PROSITE" id="PS50112"/>
    </source>
</evidence>
<evidence type="ECO:0000259" key="10">
    <source>
        <dbReference type="PROSITE" id="PS50109"/>
    </source>
</evidence>
<dbReference type="InterPro" id="IPR000014">
    <property type="entry name" value="PAS"/>
</dbReference>
<dbReference type="Pfam" id="PF00512">
    <property type="entry name" value="HisKA"/>
    <property type="match status" value="1"/>
</dbReference>
<dbReference type="InterPro" id="IPR003661">
    <property type="entry name" value="HisK_dim/P_dom"/>
</dbReference>
<evidence type="ECO:0000256" key="6">
    <source>
        <dbReference type="ARBA" id="ARBA00022777"/>
    </source>
</evidence>
<keyword evidence="3" id="KW-0597">Phosphoprotein</keyword>
<dbReference type="InterPro" id="IPR036890">
    <property type="entry name" value="HATPase_C_sf"/>
</dbReference>
<dbReference type="CDD" id="cd00130">
    <property type="entry name" value="PAS"/>
    <property type="match status" value="2"/>
</dbReference>
<dbReference type="SUPFAM" id="SSF55785">
    <property type="entry name" value="PYP-like sensor domain (PAS domain)"/>
    <property type="match status" value="3"/>
</dbReference>
<keyword evidence="7" id="KW-0067">ATP-binding</keyword>
<feature type="domain" description="PAS" evidence="11">
    <location>
        <begin position="273"/>
        <end position="328"/>
    </location>
</feature>
<dbReference type="EC" id="2.7.13.3" evidence="2"/>
<dbReference type="SMART" id="SM00086">
    <property type="entry name" value="PAC"/>
    <property type="match status" value="3"/>
</dbReference>
<feature type="domain" description="PAS" evidence="11">
    <location>
        <begin position="145"/>
        <end position="216"/>
    </location>
</feature>
<dbReference type="InterPro" id="IPR035965">
    <property type="entry name" value="PAS-like_dom_sf"/>
</dbReference>
<dbReference type="SMART" id="SM00091">
    <property type="entry name" value="PAS"/>
    <property type="match status" value="3"/>
</dbReference>
<dbReference type="PROSITE" id="PS50109">
    <property type="entry name" value="HIS_KIN"/>
    <property type="match status" value="1"/>
</dbReference>
<dbReference type="SUPFAM" id="SSF55874">
    <property type="entry name" value="ATPase domain of HSP90 chaperone/DNA topoisomerase II/histidine kinase"/>
    <property type="match status" value="1"/>
</dbReference>
<evidence type="ECO:0000256" key="1">
    <source>
        <dbReference type="ARBA" id="ARBA00000085"/>
    </source>
</evidence>
<dbReference type="InterPro" id="IPR013655">
    <property type="entry name" value="PAS_fold_3"/>
</dbReference>
<feature type="domain" description="Histidine kinase" evidence="10">
    <location>
        <begin position="410"/>
        <end position="616"/>
    </location>
</feature>
<dbReference type="EMBL" id="JAUSWM010000004">
    <property type="protein sequence ID" value="MDQ0483504.1"/>
    <property type="molecule type" value="Genomic_DNA"/>
</dbReference>
<dbReference type="Gene3D" id="1.10.287.130">
    <property type="match status" value="1"/>
</dbReference>
<keyword evidence="14" id="KW-1185">Reference proteome</keyword>
<dbReference type="Pfam" id="PF13426">
    <property type="entry name" value="PAS_9"/>
    <property type="match status" value="2"/>
</dbReference>
<evidence type="ECO:0000313" key="14">
    <source>
        <dbReference type="Proteomes" id="UP001226720"/>
    </source>
</evidence>
<proteinExistence type="predicted"/>
<evidence type="ECO:0000256" key="5">
    <source>
        <dbReference type="ARBA" id="ARBA00022741"/>
    </source>
</evidence>
<keyword evidence="5" id="KW-0547">Nucleotide-binding</keyword>
<feature type="coiled-coil region" evidence="9">
    <location>
        <begin position="253"/>
        <end position="280"/>
    </location>
</feature>
<dbReference type="SMART" id="SM00387">
    <property type="entry name" value="HATPase_c"/>
    <property type="match status" value="1"/>
</dbReference>
<evidence type="ECO:0000256" key="9">
    <source>
        <dbReference type="SAM" id="Coils"/>
    </source>
</evidence>
<dbReference type="InterPro" id="IPR005467">
    <property type="entry name" value="His_kinase_dom"/>
</dbReference>
<dbReference type="PANTHER" id="PTHR43065">
    <property type="entry name" value="SENSOR HISTIDINE KINASE"/>
    <property type="match status" value="1"/>
</dbReference>
<dbReference type="Gene3D" id="3.30.450.20">
    <property type="entry name" value="PAS domain"/>
    <property type="match status" value="3"/>
</dbReference>
<organism evidence="13 14">
    <name type="scientific">Guptibacillus hwajinpoensis</name>
    <dbReference type="NCBI Taxonomy" id="208199"/>
    <lineage>
        <taxon>Bacteria</taxon>
        <taxon>Bacillati</taxon>
        <taxon>Bacillota</taxon>
        <taxon>Bacilli</taxon>
        <taxon>Bacillales</taxon>
        <taxon>Guptibacillaceae</taxon>
        <taxon>Guptibacillus</taxon>
    </lineage>
</organism>
<dbReference type="Proteomes" id="UP001226720">
    <property type="component" value="Unassembled WGS sequence"/>
</dbReference>
<dbReference type="GeneID" id="301327785"/>
<dbReference type="PROSITE" id="PS50112">
    <property type="entry name" value="PAS"/>
    <property type="match status" value="2"/>
</dbReference>
<feature type="domain" description="PAC" evidence="12">
    <location>
        <begin position="345"/>
        <end position="397"/>
    </location>
</feature>
<dbReference type="PRINTS" id="PR00344">
    <property type="entry name" value="BCTRLSENSOR"/>
</dbReference>
<keyword evidence="9" id="KW-0175">Coiled coil</keyword>
<dbReference type="InterPro" id="IPR004358">
    <property type="entry name" value="Sig_transdc_His_kin-like_C"/>
</dbReference>
<dbReference type="Pfam" id="PF02518">
    <property type="entry name" value="HATPase_c"/>
    <property type="match status" value="1"/>
</dbReference>
<dbReference type="Gene3D" id="3.30.565.10">
    <property type="entry name" value="Histidine kinase-like ATPase, C-terminal domain"/>
    <property type="match status" value="1"/>
</dbReference>
<dbReference type="InterPro" id="IPR036097">
    <property type="entry name" value="HisK_dim/P_sf"/>
</dbReference>
<dbReference type="SUPFAM" id="SSF47384">
    <property type="entry name" value="Homodimeric domain of signal transducing histidine kinase"/>
    <property type="match status" value="1"/>
</dbReference>
<dbReference type="PANTHER" id="PTHR43065:SF10">
    <property type="entry name" value="PEROXIDE STRESS-ACTIVATED HISTIDINE KINASE MAK3"/>
    <property type="match status" value="1"/>
</dbReference>
<dbReference type="RefSeq" id="WP_301552170.1">
    <property type="nucleotide sequence ID" value="NZ_JAQRMZ010000006.1"/>
</dbReference>
<reference evidence="13" key="1">
    <citation type="submission" date="2023-07" db="EMBL/GenBank/DDBJ databases">
        <title>Genomic Encyclopedia of Type Strains, Phase IV (KMG-IV): sequencing the most valuable type-strain genomes for metagenomic binning, comparative biology and taxonomic classification.</title>
        <authorList>
            <person name="Goeker M."/>
        </authorList>
    </citation>
    <scope>NUCLEOTIDE SEQUENCE [LARGE SCALE GENOMIC DNA]</scope>
    <source>
        <strain evidence="13">JSM 076093</strain>
    </source>
</reference>
<dbReference type="SMART" id="SM00388">
    <property type="entry name" value="HisKA"/>
    <property type="match status" value="1"/>
</dbReference>
<evidence type="ECO:0000259" key="12">
    <source>
        <dbReference type="PROSITE" id="PS50113"/>
    </source>
</evidence>
<dbReference type="CDD" id="cd00082">
    <property type="entry name" value="HisKA"/>
    <property type="match status" value="1"/>
</dbReference>
<dbReference type="Pfam" id="PF08447">
    <property type="entry name" value="PAS_3"/>
    <property type="match status" value="1"/>
</dbReference>
<evidence type="ECO:0000256" key="8">
    <source>
        <dbReference type="ARBA" id="ARBA00023012"/>
    </source>
</evidence>
<dbReference type="PROSITE" id="PS50113">
    <property type="entry name" value="PAC"/>
    <property type="match status" value="2"/>
</dbReference>
<comment type="caution">
    <text evidence="13">The sequence shown here is derived from an EMBL/GenBank/DDBJ whole genome shotgun (WGS) entry which is preliminary data.</text>
</comment>
<sequence length="621" mass="71059">MVNHSDTIVIGKHEYNQLYRQYQKFESLFVHYPGVMYSLDLKGNVTDLNEFGHKLSKVKREDVISKHYSRFILQTEKERVSKSFQLTTEGHVTHLQTTFLNYEGVPFDVELVNIPIYIENKIEGVFSLVRDLTDERQNEIALRESQEKYRLIAEHTSELISLVNVERDLVTYASPSHQNILGYPPDYYTGSSIMLDVHPDDKKLVANLLQKTSSYPQVVEFRRKHANGTWITLEDRATVIPFGVHGERMLVVVSRDITEKKRAERELQNTLKQLKDLKYALDESALVSVTDEEGRITSVNDKFCEITGYTKEELLGRDHLILDSGYHPPSFFDDMRSTIHSGDVWKGEISNITKEGKDFWVDTTIVPFLNEGGVPYQYVYIRKDITDRKQAEELLRTSDKLSVIGELAAGVAHEIRNPLTSLKGFTQILKSRHTDENDQEFIEIMLSELDRINMIVNEFMVLARPQAVTYEITNIQDLIANVCTLIETQAILNNVQIYTRVIHDLREITCSENQIKQVLINIIKNGIEAMPDGGEITISLYSTNDEVMIEISDNGPGIPEHQLSHLGEPFYTTKKKGNGLGLMICRRIVQNHQGTFSIDSKEGSGTVVTITLPNEKKFRER</sequence>
<keyword evidence="8" id="KW-0902">Two-component regulatory system</keyword>
<comment type="catalytic activity">
    <reaction evidence="1">
        <text>ATP + protein L-histidine = ADP + protein N-phospho-L-histidine.</text>
        <dbReference type="EC" id="2.7.13.3"/>
    </reaction>
</comment>
<feature type="domain" description="PAC" evidence="12">
    <location>
        <begin position="217"/>
        <end position="269"/>
    </location>
</feature>
<accession>A0ABU0K5D2</accession>
<protein>
    <recommendedName>
        <fullName evidence="2">histidine kinase</fullName>
        <ecNumber evidence="2">2.7.13.3</ecNumber>
    </recommendedName>
</protein>
<dbReference type="InterPro" id="IPR001610">
    <property type="entry name" value="PAC"/>
</dbReference>
<keyword evidence="4" id="KW-0808">Transferase</keyword>
<name>A0ABU0K5D2_9BACL</name>
<evidence type="ECO:0000256" key="3">
    <source>
        <dbReference type="ARBA" id="ARBA00022553"/>
    </source>
</evidence>